<evidence type="ECO:0000313" key="10">
    <source>
        <dbReference type="Proteomes" id="UP001524473"/>
    </source>
</evidence>
<comment type="caution">
    <text evidence="9">The sequence shown here is derived from an EMBL/GenBank/DDBJ whole genome shotgun (WGS) entry which is preliminary data.</text>
</comment>
<feature type="domain" description="ABC transmembrane type-1" evidence="8">
    <location>
        <begin position="93"/>
        <end position="313"/>
    </location>
</feature>
<dbReference type="PANTHER" id="PTHR30193">
    <property type="entry name" value="ABC TRANSPORTER PERMEASE PROTEIN"/>
    <property type="match status" value="1"/>
</dbReference>
<keyword evidence="2 7" id="KW-0813">Transport</keyword>
<feature type="transmembrane region" description="Helical" evidence="7">
    <location>
        <begin position="134"/>
        <end position="153"/>
    </location>
</feature>
<dbReference type="CDD" id="cd06261">
    <property type="entry name" value="TM_PBP2"/>
    <property type="match status" value="1"/>
</dbReference>
<dbReference type="SUPFAM" id="SSF161098">
    <property type="entry name" value="MetI-like"/>
    <property type="match status" value="1"/>
</dbReference>
<keyword evidence="3" id="KW-1003">Cell membrane</keyword>
<comment type="subcellular location">
    <subcellularLocation>
        <location evidence="1 7">Cell membrane</location>
        <topology evidence="1 7">Multi-pass membrane protein</topology>
    </subcellularLocation>
</comment>
<evidence type="ECO:0000256" key="6">
    <source>
        <dbReference type="ARBA" id="ARBA00023136"/>
    </source>
</evidence>
<proteinExistence type="inferred from homology"/>
<dbReference type="Pfam" id="PF00528">
    <property type="entry name" value="BPD_transp_1"/>
    <property type="match status" value="1"/>
</dbReference>
<dbReference type="InterPro" id="IPR051393">
    <property type="entry name" value="ABC_transporter_permease"/>
</dbReference>
<keyword evidence="10" id="KW-1185">Reference proteome</keyword>
<organism evidence="9 10">
    <name type="scientific">Neglectibacter timonensis</name>
    <dbReference type="NCBI Taxonomy" id="1776382"/>
    <lineage>
        <taxon>Bacteria</taxon>
        <taxon>Bacillati</taxon>
        <taxon>Bacillota</taxon>
        <taxon>Clostridia</taxon>
        <taxon>Eubacteriales</taxon>
        <taxon>Oscillospiraceae</taxon>
        <taxon>Neglectibacter</taxon>
    </lineage>
</organism>
<evidence type="ECO:0000256" key="3">
    <source>
        <dbReference type="ARBA" id="ARBA00022475"/>
    </source>
</evidence>
<feature type="transmembrane region" description="Helical" evidence="7">
    <location>
        <begin position="101"/>
        <end position="122"/>
    </location>
</feature>
<protein>
    <submittedName>
        <fullName evidence="9">ABC transporter permease subunit</fullName>
    </submittedName>
</protein>
<feature type="transmembrane region" description="Helical" evidence="7">
    <location>
        <begin position="233"/>
        <end position="252"/>
    </location>
</feature>
<sequence>MAAGLEQGRSAHRKGWKNFFWKVHKNKTFLLMLLPGTVLMLIFNYLPMAGTLMSFKKMQFFSDNIFTNFMESEWVGLKNFEFFFKTPDAFRITRNTVCYNLVFIFVGLVAAIALAIGLNELISKRLSKIFQTTFMLPYFLSWVVVSYIVYSFLNPESGIVNRMILPALGIEPISWYTELAPWPYLLVFLNLWKYTGYNSVVYLAALSGIDQELYEAASIDGAGKLKQIIHITLPHLVPVMTILTILSMGKIVQGDFGLFYFATSQLGNGALKPVADVLDTYVYQTLMNTGDLGMSAAASLYQSVIGFILVLTTNLFVNKLNPDNALF</sequence>
<keyword evidence="4 7" id="KW-0812">Transmembrane</keyword>
<dbReference type="EMBL" id="JANFZH010000001">
    <property type="protein sequence ID" value="MCQ4838310.1"/>
    <property type="molecule type" value="Genomic_DNA"/>
</dbReference>
<evidence type="ECO:0000256" key="2">
    <source>
        <dbReference type="ARBA" id="ARBA00022448"/>
    </source>
</evidence>
<evidence type="ECO:0000259" key="8">
    <source>
        <dbReference type="PROSITE" id="PS50928"/>
    </source>
</evidence>
<dbReference type="GeneID" id="90532401"/>
<dbReference type="PANTHER" id="PTHR30193:SF44">
    <property type="entry name" value="LACTOSE TRANSPORT SYSTEM PERMEASE PROTEIN LACF"/>
    <property type="match status" value="1"/>
</dbReference>
<evidence type="ECO:0000256" key="7">
    <source>
        <dbReference type="RuleBase" id="RU363032"/>
    </source>
</evidence>
<name>A0ABT1RUK1_9FIRM</name>
<dbReference type="Gene3D" id="1.10.3720.10">
    <property type="entry name" value="MetI-like"/>
    <property type="match status" value="1"/>
</dbReference>
<dbReference type="PROSITE" id="PS50928">
    <property type="entry name" value="ABC_TM1"/>
    <property type="match status" value="1"/>
</dbReference>
<dbReference type="InterPro" id="IPR000515">
    <property type="entry name" value="MetI-like"/>
</dbReference>
<dbReference type="Proteomes" id="UP001524473">
    <property type="component" value="Unassembled WGS sequence"/>
</dbReference>
<evidence type="ECO:0000256" key="5">
    <source>
        <dbReference type="ARBA" id="ARBA00022989"/>
    </source>
</evidence>
<comment type="similarity">
    <text evidence="7">Belongs to the binding-protein-dependent transport system permease family.</text>
</comment>
<gene>
    <name evidence="9" type="ORF">NE695_00095</name>
</gene>
<feature type="transmembrane region" description="Helical" evidence="7">
    <location>
        <begin position="29"/>
        <end position="48"/>
    </location>
</feature>
<dbReference type="RefSeq" id="WP_066863810.1">
    <property type="nucleotide sequence ID" value="NZ_CABKVV010000013.1"/>
</dbReference>
<evidence type="ECO:0000256" key="1">
    <source>
        <dbReference type="ARBA" id="ARBA00004651"/>
    </source>
</evidence>
<evidence type="ECO:0000313" key="9">
    <source>
        <dbReference type="EMBL" id="MCQ4838310.1"/>
    </source>
</evidence>
<accession>A0ABT1RUK1</accession>
<keyword evidence="6 7" id="KW-0472">Membrane</keyword>
<feature type="transmembrane region" description="Helical" evidence="7">
    <location>
        <begin position="296"/>
        <end position="317"/>
    </location>
</feature>
<keyword evidence="5 7" id="KW-1133">Transmembrane helix</keyword>
<dbReference type="InterPro" id="IPR035906">
    <property type="entry name" value="MetI-like_sf"/>
</dbReference>
<reference evidence="9 10" key="1">
    <citation type="submission" date="2022-06" db="EMBL/GenBank/DDBJ databases">
        <title>Isolation of gut microbiota from human fecal samples.</title>
        <authorList>
            <person name="Pamer E.G."/>
            <person name="Barat B."/>
            <person name="Waligurski E."/>
            <person name="Medina S."/>
            <person name="Paddock L."/>
            <person name="Mostad J."/>
        </authorList>
    </citation>
    <scope>NUCLEOTIDE SEQUENCE [LARGE SCALE GENOMIC DNA]</scope>
    <source>
        <strain evidence="9 10">DFI.9.73</strain>
    </source>
</reference>
<evidence type="ECO:0000256" key="4">
    <source>
        <dbReference type="ARBA" id="ARBA00022692"/>
    </source>
</evidence>